<proteinExistence type="predicted"/>
<evidence type="ECO:0000313" key="2">
    <source>
        <dbReference type="EMBL" id="KAE9309279.1"/>
    </source>
</evidence>
<sequence>MWYQHFDTRHKHSRTQNEWWAGKSRWTGDIINRRDKSWLQRRVKLSWQEPLGPESPPSSQDKTPSPKPKSRAKKPDAKRKKRHPNDVKTEQDMDAIASFDDSSRVTDSSDDNNDDETSLLVVYSLGSPSTLMSPSVL</sequence>
<organism evidence="2 3">
    <name type="scientific">Phytophthora rubi</name>
    <dbReference type="NCBI Taxonomy" id="129364"/>
    <lineage>
        <taxon>Eukaryota</taxon>
        <taxon>Sar</taxon>
        <taxon>Stramenopiles</taxon>
        <taxon>Oomycota</taxon>
        <taxon>Peronosporomycetes</taxon>
        <taxon>Peronosporales</taxon>
        <taxon>Peronosporaceae</taxon>
        <taxon>Phytophthora</taxon>
    </lineage>
</organism>
<dbReference type="EMBL" id="QXFT01001838">
    <property type="protein sequence ID" value="KAE9309279.1"/>
    <property type="molecule type" value="Genomic_DNA"/>
</dbReference>
<gene>
    <name evidence="2" type="ORF">PR003_g20551</name>
</gene>
<accession>A0A6A4DM56</accession>
<name>A0A6A4DM56_9STRA</name>
<feature type="region of interest" description="Disordered" evidence="1">
    <location>
        <begin position="47"/>
        <end position="115"/>
    </location>
</feature>
<dbReference type="Proteomes" id="UP000434957">
    <property type="component" value="Unassembled WGS sequence"/>
</dbReference>
<protein>
    <submittedName>
        <fullName evidence="2">Uncharacterized protein</fullName>
    </submittedName>
</protein>
<reference evidence="2 3" key="1">
    <citation type="submission" date="2018-08" db="EMBL/GenBank/DDBJ databases">
        <title>Genomic investigation of the strawberry pathogen Phytophthora fragariae indicates pathogenicity is determined by transcriptional variation in three key races.</title>
        <authorList>
            <person name="Adams T.M."/>
            <person name="Armitage A.D."/>
            <person name="Sobczyk M.K."/>
            <person name="Bates H.J."/>
            <person name="Dunwell J.M."/>
            <person name="Nellist C.F."/>
            <person name="Harrison R.J."/>
        </authorList>
    </citation>
    <scope>NUCLEOTIDE SEQUENCE [LARGE SCALE GENOMIC DNA]</scope>
    <source>
        <strain evidence="2 3">SCRP333</strain>
    </source>
</reference>
<dbReference type="AlphaFoldDB" id="A0A6A4DM56"/>
<evidence type="ECO:0000313" key="3">
    <source>
        <dbReference type="Proteomes" id="UP000434957"/>
    </source>
</evidence>
<comment type="caution">
    <text evidence="2">The sequence shown here is derived from an EMBL/GenBank/DDBJ whole genome shotgun (WGS) entry which is preliminary data.</text>
</comment>
<evidence type="ECO:0000256" key="1">
    <source>
        <dbReference type="SAM" id="MobiDB-lite"/>
    </source>
</evidence>
<feature type="compositionally biased region" description="Basic residues" evidence="1">
    <location>
        <begin position="68"/>
        <end position="83"/>
    </location>
</feature>
<keyword evidence="3" id="KW-1185">Reference proteome</keyword>